<name>A0A0B4D4T2_9FLAO</name>
<dbReference type="RefSeq" id="WP_039371269.1">
    <property type="nucleotide sequence ID" value="NZ_JWTA01000015.1"/>
</dbReference>
<accession>A0A0B4D4T2</accession>
<gene>
    <name evidence="1" type="ORF">RM51_14870</name>
</gene>
<dbReference type="Proteomes" id="UP000031167">
    <property type="component" value="Unassembled WGS sequence"/>
</dbReference>
<dbReference type="EMBL" id="JWTA01000015">
    <property type="protein sequence ID" value="KIC61681.1"/>
    <property type="molecule type" value="Genomic_DNA"/>
</dbReference>
<organism evidence="1 2">
    <name type="scientific">Chryseobacterium taiwanense</name>
    <dbReference type="NCBI Taxonomy" id="363331"/>
    <lineage>
        <taxon>Bacteria</taxon>
        <taxon>Pseudomonadati</taxon>
        <taxon>Bacteroidota</taxon>
        <taxon>Flavobacteriia</taxon>
        <taxon>Flavobacteriales</taxon>
        <taxon>Weeksellaceae</taxon>
        <taxon>Chryseobacterium group</taxon>
        <taxon>Chryseobacterium</taxon>
    </lineage>
</organism>
<keyword evidence="2" id="KW-1185">Reference proteome</keyword>
<comment type="caution">
    <text evidence="1">The sequence shown here is derived from an EMBL/GenBank/DDBJ whole genome shotgun (WGS) entry which is preliminary data.</text>
</comment>
<dbReference type="PROSITE" id="PS51257">
    <property type="entry name" value="PROKAR_LIPOPROTEIN"/>
    <property type="match status" value="1"/>
</dbReference>
<dbReference type="OrthoDB" id="1445370at2"/>
<evidence type="ECO:0000313" key="1">
    <source>
        <dbReference type="EMBL" id="KIC61681.1"/>
    </source>
</evidence>
<proteinExistence type="predicted"/>
<evidence type="ECO:0000313" key="2">
    <source>
        <dbReference type="Proteomes" id="UP000031167"/>
    </source>
</evidence>
<protein>
    <recommendedName>
        <fullName evidence="3">Lipoprotein</fullName>
    </recommendedName>
</protein>
<evidence type="ECO:0008006" key="3">
    <source>
        <dbReference type="Google" id="ProtNLM"/>
    </source>
</evidence>
<reference evidence="1 2" key="1">
    <citation type="submission" date="2014-12" db="EMBL/GenBank/DDBJ databases">
        <title>Genome sequencing of Chryseobacterium taiwanense TPW19.</title>
        <authorList>
            <person name="Tan P.W."/>
            <person name="Chan K.-G."/>
        </authorList>
    </citation>
    <scope>NUCLEOTIDE SEQUENCE [LARGE SCALE GENOMIC DNA]</scope>
    <source>
        <strain evidence="1 2">TPW19</strain>
    </source>
</reference>
<dbReference type="AlphaFoldDB" id="A0A0B4D4T2"/>
<sequence>MKKSSSIQLLFVTGILASCTQNKPEDQWKNEKKVYMRSDSTASYTRSHGFMPGFFWYHAFRPYGSFHNGSYQKAGYYSDAISSKSNIGRSTYKGNVTRGGLGRSGFRASS</sequence>
<dbReference type="STRING" id="363331.RM51_14870"/>